<sequence length="276" mass="32792">MRIERNNNLDTLRALSIAFVFIWHLRPIQFIVENDTHVIVLVIAKIMRDLELQLCLTAVPIFYLVSLYLFFQKSSVNYFKLRIFRLIKIYLFWLIIQNIFFLIVTRQLPSFSWQTIIGLEPGLPIVGDSVFYFLFNLICLTIFAFIYQIIKSPSLLRIFSLTIVIFSLFYFEASCLLNFDILYHWLINFVIYVPIAFYLVNFPEKILGFKFYYLIAYILFSLHDIYLRTYGYYSSIYGRIAIVCGALTIFCYVYSIKDMKENLLIQKLSKYSLGFL</sequence>
<feature type="transmembrane region" description="Helical" evidence="1">
    <location>
        <begin position="236"/>
        <end position="256"/>
    </location>
</feature>
<feature type="transmembrane region" description="Helical" evidence="1">
    <location>
        <begin position="212"/>
        <end position="230"/>
    </location>
</feature>
<accession>A0A367RC85</accession>
<keyword evidence="1" id="KW-0472">Membrane</keyword>
<dbReference type="EMBL" id="LXQD01000185">
    <property type="protein sequence ID" value="RCJ33511.1"/>
    <property type="molecule type" value="Genomic_DNA"/>
</dbReference>
<feature type="transmembrane region" description="Helical" evidence="1">
    <location>
        <begin position="12"/>
        <end position="32"/>
    </location>
</feature>
<keyword evidence="1" id="KW-1133">Transmembrane helix</keyword>
<dbReference type="Proteomes" id="UP000252107">
    <property type="component" value="Unassembled WGS sequence"/>
</dbReference>
<evidence type="ECO:0000313" key="4">
    <source>
        <dbReference type="Proteomes" id="UP000252107"/>
    </source>
</evidence>
<dbReference type="AlphaFoldDB" id="A0A367RC85"/>
<evidence type="ECO:0000256" key="1">
    <source>
        <dbReference type="SAM" id="Phobius"/>
    </source>
</evidence>
<dbReference type="Pfam" id="PF01757">
    <property type="entry name" value="Acyl_transf_3"/>
    <property type="match status" value="1"/>
</dbReference>
<name>A0A367RC85_9NOSO</name>
<dbReference type="InterPro" id="IPR002656">
    <property type="entry name" value="Acyl_transf_3_dom"/>
</dbReference>
<evidence type="ECO:0000259" key="2">
    <source>
        <dbReference type="Pfam" id="PF01757"/>
    </source>
</evidence>
<protein>
    <recommendedName>
        <fullName evidence="2">Acyltransferase 3 domain-containing protein</fullName>
    </recommendedName>
</protein>
<feature type="domain" description="Acyltransferase 3" evidence="2">
    <location>
        <begin position="7"/>
        <end position="275"/>
    </location>
</feature>
<feature type="transmembrane region" description="Helical" evidence="1">
    <location>
        <begin position="129"/>
        <end position="147"/>
    </location>
</feature>
<proteinExistence type="predicted"/>
<gene>
    <name evidence="3" type="ORF">A6770_17780</name>
</gene>
<feature type="transmembrane region" description="Helical" evidence="1">
    <location>
        <begin position="52"/>
        <end position="71"/>
    </location>
</feature>
<feature type="transmembrane region" description="Helical" evidence="1">
    <location>
        <begin position="83"/>
        <end position="104"/>
    </location>
</feature>
<keyword evidence="1" id="KW-0812">Transmembrane</keyword>
<keyword evidence="4" id="KW-1185">Reference proteome</keyword>
<comment type="caution">
    <text evidence="3">The sequence shown here is derived from an EMBL/GenBank/DDBJ whole genome shotgun (WGS) entry which is preliminary data.</text>
</comment>
<feature type="transmembrane region" description="Helical" evidence="1">
    <location>
        <begin position="154"/>
        <end position="171"/>
    </location>
</feature>
<organism evidence="3 4">
    <name type="scientific">Nostoc minutum NIES-26</name>
    <dbReference type="NCBI Taxonomy" id="1844469"/>
    <lineage>
        <taxon>Bacteria</taxon>
        <taxon>Bacillati</taxon>
        <taxon>Cyanobacteriota</taxon>
        <taxon>Cyanophyceae</taxon>
        <taxon>Nostocales</taxon>
        <taxon>Nostocaceae</taxon>
        <taxon>Nostoc</taxon>
    </lineage>
</organism>
<reference evidence="3" key="1">
    <citation type="submission" date="2016-04" db="EMBL/GenBank/DDBJ databases">
        <authorList>
            <person name="Tabuchi Yagui T.R."/>
        </authorList>
    </citation>
    <scope>NUCLEOTIDE SEQUENCE [LARGE SCALE GENOMIC DNA]</scope>
    <source>
        <strain evidence="3">NIES-26</strain>
    </source>
</reference>
<dbReference type="GO" id="GO:0016747">
    <property type="term" value="F:acyltransferase activity, transferring groups other than amino-acyl groups"/>
    <property type="evidence" value="ECO:0007669"/>
    <property type="project" value="InterPro"/>
</dbReference>
<feature type="transmembrane region" description="Helical" evidence="1">
    <location>
        <begin position="183"/>
        <end position="200"/>
    </location>
</feature>
<evidence type="ECO:0000313" key="3">
    <source>
        <dbReference type="EMBL" id="RCJ33511.1"/>
    </source>
</evidence>